<feature type="signal peptide" evidence="2">
    <location>
        <begin position="1"/>
        <end position="27"/>
    </location>
</feature>
<reference evidence="4" key="1">
    <citation type="submission" date="2025-08" db="UniProtKB">
        <authorList>
            <consortium name="Ensembl"/>
        </authorList>
    </citation>
    <scope>IDENTIFICATION</scope>
    <source>
        <strain evidence="4">Glennie</strain>
    </source>
</reference>
<dbReference type="GO" id="GO:0003676">
    <property type="term" value="F:nucleic acid binding"/>
    <property type="evidence" value="ECO:0007669"/>
    <property type="project" value="InterPro"/>
</dbReference>
<name>F6V3S6_ORNAN</name>
<evidence type="ECO:0000256" key="2">
    <source>
        <dbReference type="SAM" id="SignalP"/>
    </source>
</evidence>
<dbReference type="OMA" id="KQPPTSC"/>
<dbReference type="CDD" id="cd00163">
    <property type="entry name" value="RNase_A"/>
    <property type="match status" value="1"/>
</dbReference>
<dbReference type="CTD" id="440163"/>
<dbReference type="GeneID" id="100085217"/>
<dbReference type="Gene3D" id="3.10.130.10">
    <property type="entry name" value="Ribonuclease A-like domain"/>
    <property type="match status" value="1"/>
</dbReference>
<dbReference type="PANTHER" id="PTHR11437">
    <property type="entry name" value="RIBONUCLEASE"/>
    <property type="match status" value="1"/>
</dbReference>
<feature type="chain" id="PRO_5027812524" evidence="2">
    <location>
        <begin position="28"/>
        <end position="162"/>
    </location>
</feature>
<dbReference type="InParanoid" id="F6V3S6"/>
<dbReference type="Proteomes" id="UP000002279">
    <property type="component" value="Unplaced"/>
</dbReference>
<comment type="similarity">
    <text evidence="1">Belongs to the pancreatic ribonuclease family.</text>
</comment>
<sequence length="162" mass="18008">MAPAPPRTSTLFPLFFILALDPVPAPALLPSLSSKARTFRLMHIDFPRSEFAPGFRGYCNGLMAYVRAQRESWQCPEKHFVLHAPAATVRAICAHTDSFCEDFGEFCTRSHKPLPVTTCARTPGLPPSVCRYNATVHVQSHRVWLLCSSKFEGFPMDVIGVS</sequence>
<dbReference type="SMART" id="SM00092">
    <property type="entry name" value="RNAse_Pc"/>
    <property type="match status" value="1"/>
</dbReference>
<dbReference type="InterPro" id="IPR023412">
    <property type="entry name" value="RNaseA_domain"/>
</dbReference>
<dbReference type="RefSeq" id="XP_001515593.1">
    <property type="nucleotide sequence ID" value="XM_001515543.1"/>
</dbReference>
<proteinExistence type="inferred from homology"/>
<dbReference type="AlphaFoldDB" id="F6V3S6"/>
<keyword evidence="5" id="KW-1185">Reference proteome</keyword>
<dbReference type="SUPFAM" id="SSF54076">
    <property type="entry name" value="RNase A-like"/>
    <property type="match status" value="1"/>
</dbReference>
<dbReference type="HOGENOM" id="CLU_1685971_0_0_1"/>
<dbReference type="eggNOG" id="ENOG502SRBA">
    <property type="taxonomic scope" value="Eukaryota"/>
</dbReference>
<dbReference type="Bgee" id="ENSOANG00000002977">
    <property type="expression patterns" value="Expressed in testis"/>
</dbReference>
<dbReference type="GO" id="GO:0050830">
    <property type="term" value="P:defense response to Gram-positive bacterium"/>
    <property type="evidence" value="ECO:0000318"/>
    <property type="project" value="GO_Central"/>
</dbReference>
<evidence type="ECO:0000313" key="4">
    <source>
        <dbReference type="Ensembl" id="ENSOANP00000004720.2"/>
    </source>
</evidence>
<evidence type="ECO:0000256" key="1">
    <source>
        <dbReference type="ARBA" id="ARBA00005600"/>
    </source>
</evidence>
<organism evidence="4 5">
    <name type="scientific">Ornithorhynchus anatinus</name>
    <name type="common">Duckbill platypus</name>
    <dbReference type="NCBI Taxonomy" id="9258"/>
    <lineage>
        <taxon>Eukaryota</taxon>
        <taxon>Metazoa</taxon>
        <taxon>Chordata</taxon>
        <taxon>Craniata</taxon>
        <taxon>Vertebrata</taxon>
        <taxon>Euteleostomi</taxon>
        <taxon>Mammalia</taxon>
        <taxon>Monotremata</taxon>
        <taxon>Ornithorhynchidae</taxon>
        <taxon>Ornithorhynchus</taxon>
    </lineage>
</organism>
<gene>
    <name evidence="4" type="primary">RNASE13</name>
</gene>
<dbReference type="Pfam" id="PF00074">
    <property type="entry name" value="RnaseA"/>
    <property type="match status" value="1"/>
</dbReference>
<reference evidence="4" key="2">
    <citation type="submission" date="2025-09" db="UniProtKB">
        <authorList>
            <consortium name="Ensembl"/>
        </authorList>
    </citation>
    <scope>IDENTIFICATION</scope>
    <source>
        <strain evidence="4">Glennie</strain>
    </source>
</reference>
<dbReference type="OrthoDB" id="9445850at2759"/>
<accession>F6V3S6</accession>
<dbReference type="InterPro" id="IPR001427">
    <property type="entry name" value="RNaseA"/>
</dbReference>
<evidence type="ECO:0000259" key="3">
    <source>
        <dbReference type="SMART" id="SM00092"/>
    </source>
</evidence>
<dbReference type="PANTHER" id="PTHR11437:SF11">
    <property type="entry name" value="INACTIVE RIBONUCLEASE-LIKE PROTEIN 13-RELATED"/>
    <property type="match status" value="1"/>
</dbReference>
<dbReference type="Ensembl" id="ENSOANT00000004721.2">
    <property type="protein sequence ID" value="ENSOANP00000004720.2"/>
    <property type="gene ID" value="ENSOANG00000002977.2"/>
</dbReference>
<dbReference type="GeneTree" id="ENSGT00390000015830"/>
<feature type="domain" description="Ribonuclease A-domain" evidence="3">
    <location>
        <begin position="32"/>
        <end position="155"/>
    </location>
</feature>
<dbReference type="KEGG" id="oaa:100085217"/>
<protein>
    <submittedName>
        <fullName evidence="4">Ribonuclease A family member 13 (inactive)</fullName>
    </submittedName>
</protein>
<evidence type="ECO:0000313" key="5">
    <source>
        <dbReference type="Proteomes" id="UP000002279"/>
    </source>
</evidence>
<dbReference type="InterPro" id="IPR036816">
    <property type="entry name" value="RNaseA-like_dom_sf"/>
</dbReference>
<dbReference type="FunCoup" id="F6V3S6">
    <property type="interactions" value="7"/>
</dbReference>
<keyword evidence="2" id="KW-0732">Signal</keyword>